<gene>
    <name evidence="5" type="ORF">BECKDK2373B_GA0170837_12292</name>
    <name evidence="4" type="ORF">BECKDK2373C_GA0170839_11493</name>
</gene>
<proteinExistence type="predicted"/>
<reference evidence="4" key="1">
    <citation type="submission" date="2019-02" db="EMBL/GenBank/DDBJ databases">
        <authorList>
            <person name="Gruber-Vodicka R. H."/>
            <person name="Seah K. B. B."/>
        </authorList>
    </citation>
    <scope>NUCLEOTIDE SEQUENCE</scope>
    <source>
        <strain evidence="4">BECK_DK161</strain>
        <strain evidence="5">BECK_DK47</strain>
    </source>
</reference>
<evidence type="ECO:0000313" key="4">
    <source>
        <dbReference type="EMBL" id="VFJ66480.1"/>
    </source>
</evidence>
<organism evidence="4">
    <name type="scientific">Candidatus Kentrum sp. DK</name>
    <dbReference type="NCBI Taxonomy" id="2126562"/>
    <lineage>
        <taxon>Bacteria</taxon>
        <taxon>Pseudomonadati</taxon>
        <taxon>Pseudomonadota</taxon>
        <taxon>Gammaproteobacteria</taxon>
        <taxon>Candidatus Kentrum</taxon>
    </lineage>
</organism>
<dbReference type="Gene3D" id="3.40.630.30">
    <property type="match status" value="1"/>
</dbReference>
<keyword evidence="4" id="KW-0687">Ribonucleoprotein</keyword>
<dbReference type="EMBL" id="CAADEX010000229">
    <property type="protein sequence ID" value="VFJ68959.1"/>
    <property type="molecule type" value="Genomic_DNA"/>
</dbReference>
<dbReference type="AlphaFoldDB" id="A0A450TGX9"/>
<sequence length="173" mass="19377">MTAIIIRPALPADLEGLLAVEQICFSTDRITRRQMRYLMRRPTAIMRLAAKEEQVIGYGITLVPRLPRPARLYSLAVRPDNQGRGLGQRLLGTLLTEAAAQGYIRFTLEVRASDGKTADFYTRAGFKPIDTLPGYYQDGEAALRMMAQGLHWDTSLPYVYRSDESPVPPSVFS</sequence>
<dbReference type="EMBL" id="CAADEY010000149">
    <property type="protein sequence ID" value="VFJ66480.1"/>
    <property type="molecule type" value="Genomic_DNA"/>
</dbReference>
<protein>
    <submittedName>
        <fullName evidence="4">Ribosomal protein S18 acetylase RimI</fullName>
    </submittedName>
</protein>
<evidence type="ECO:0000256" key="1">
    <source>
        <dbReference type="ARBA" id="ARBA00022679"/>
    </source>
</evidence>
<evidence type="ECO:0000256" key="2">
    <source>
        <dbReference type="ARBA" id="ARBA00023315"/>
    </source>
</evidence>
<evidence type="ECO:0000313" key="5">
    <source>
        <dbReference type="EMBL" id="VFJ68959.1"/>
    </source>
</evidence>
<dbReference type="InterPro" id="IPR050832">
    <property type="entry name" value="Bact_Acetyltransf"/>
</dbReference>
<dbReference type="Pfam" id="PF13673">
    <property type="entry name" value="Acetyltransf_10"/>
    <property type="match status" value="1"/>
</dbReference>
<dbReference type="CDD" id="cd04301">
    <property type="entry name" value="NAT_SF"/>
    <property type="match status" value="1"/>
</dbReference>
<dbReference type="InterPro" id="IPR000182">
    <property type="entry name" value="GNAT_dom"/>
</dbReference>
<accession>A0A450TGX9</accession>
<keyword evidence="2" id="KW-0012">Acyltransferase</keyword>
<dbReference type="PROSITE" id="PS51186">
    <property type="entry name" value="GNAT"/>
    <property type="match status" value="1"/>
</dbReference>
<dbReference type="InterPro" id="IPR016181">
    <property type="entry name" value="Acyl_CoA_acyltransferase"/>
</dbReference>
<feature type="domain" description="N-acetyltransferase" evidence="3">
    <location>
        <begin position="4"/>
        <end position="148"/>
    </location>
</feature>
<dbReference type="SUPFAM" id="SSF55729">
    <property type="entry name" value="Acyl-CoA N-acyltransferases (Nat)"/>
    <property type="match status" value="1"/>
</dbReference>
<evidence type="ECO:0000259" key="3">
    <source>
        <dbReference type="PROSITE" id="PS51186"/>
    </source>
</evidence>
<dbReference type="GO" id="GO:0016747">
    <property type="term" value="F:acyltransferase activity, transferring groups other than amino-acyl groups"/>
    <property type="evidence" value="ECO:0007669"/>
    <property type="project" value="InterPro"/>
</dbReference>
<keyword evidence="1" id="KW-0808">Transferase</keyword>
<name>A0A450TGX9_9GAMM</name>
<dbReference type="GO" id="GO:0005840">
    <property type="term" value="C:ribosome"/>
    <property type="evidence" value="ECO:0007669"/>
    <property type="project" value="UniProtKB-KW"/>
</dbReference>
<dbReference type="PANTHER" id="PTHR43877">
    <property type="entry name" value="AMINOALKYLPHOSPHONATE N-ACETYLTRANSFERASE-RELATED-RELATED"/>
    <property type="match status" value="1"/>
</dbReference>
<keyword evidence="4" id="KW-0689">Ribosomal protein</keyword>